<dbReference type="AlphaFoldDB" id="A0A2P2NSX0"/>
<keyword evidence="1" id="KW-1133">Transmembrane helix</keyword>
<accession>A0A2P2NSX0</accession>
<proteinExistence type="predicted"/>
<sequence length="57" mass="6601">MYKNGCKNINCPYRKEVSKLLPPSHMWSLIILVPLPAILDSVFVHYFISPSVIKGWR</sequence>
<dbReference type="EMBL" id="GGEC01065125">
    <property type="protein sequence ID" value="MBX45609.1"/>
    <property type="molecule type" value="Transcribed_RNA"/>
</dbReference>
<feature type="transmembrane region" description="Helical" evidence="1">
    <location>
        <begin position="26"/>
        <end position="48"/>
    </location>
</feature>
<organism evidence="2">
    <name type="scientific">Rhizophora mucronata</name>
    <name type="common">Asiatic mangrove</name>
    <dbReference type="NCBI Taxonomy" id="61149"/>
    <lineage>
        <taxon>Eukaryota</taxon>
        <taxon>Viridiplantae</taxon>
        <taxon>Streptophyta</taxon>
        <taxon>Embryophyta</taxon>
        <taxon>Tracheophyta</taxon>
        <taxon>Spermatophyta</taxon>
        <taxon>Magnoliopsida</taxon>
        <taxon>eudicotyledons</taxon>
        <taxon>Gunneridae</taxon>
        <taxon>Pentapetalae</taxon>
        <taxon>rosids</taxon>
        <taxon>fabids</taxon>
        <taxon>Malpighiales</taxon>
        <taxon>Rhizophoraceae</taxon>
        <taxon>Rhizophora</taxon>
    </lineage>
</organism>
<protein>
    <submittedName>
        <fullName evidence="2">Uncharacterized protein</fullName>
    </submittedName>
</protein>
<reference evidence="2" key="1">
    <citation type="submission" date="2018-02" db="EMBL/GenBank/DDBJ databases">
        <title>Rhizophora mucronata_Transcriptome.</title>
        <authorList>
            <person name="Meera S.P."/>
            <person name="Sreeshan A."/>
            <person name="Augustine A."/>
        </authorList>
    </citation>
    <scope>NUCLEOTIDE SEQUENCE</scope>
    <source>
        <tissue evidence="2">Leaf</tissue>
    </source>
</reference>
<evidence type="ECO:0000313" key="2">
    <source>
        <dbReference type="EMBL" id="MBX45609.1"/>
    </source>
</evidence>
<keyword evidence="1" id="KW-0812">Transmembrane</keyword>
<keyword evidence="1" id="KW-0472">Membrane</keyword>
<name>A0A2P2NSX0_RHIMU</name>
<evidence type="ECO:0000256" key="1">
    <source>
        <dbReference type="SAM" id="Phobius"/>
    </source>
</evidence>